<sequence>MANTSSASSSSSRDLNRTAGPLCRCSKPMALTLSLTDKNPGRCFHRCVIHGLDCWEDTEEQTEWQKESLFEAKD</sequence>
<dbReference type="EMBL" id="CAKOAT010400710">
    <property type="protein sequence ID" value="CAH8366855.1"/>
    <property type="molecule type" value="Genomic_DNA"/>
</dbReference>
<dbReference type="Proteomes" id="UP001642260">
    <property type="component" value="Unassembled WGS sequence"/>
</dbReference>
<feature type="compositionally biased region" description="Low complexity" evidence="1">
    <location>
        <begin position="1"/>
        <end position="12"/>
    </location>
</feature>
<keyword evidence="3" id="KW-1185">Reference proteome</keyword>
<dbReference type="AlphaFoldDB" id="A0ABC8L7A3"/>
<name>A0ABC8L7A3_ERUVS</name>
<evidence type="ECO:0000313" key="3">
    <source>
        <dbReference type="Proteomes" id="UP001642260"/>
    </source>
</evidence>
<evidence type="ECO:0000256" key="1">
    <source>
        <dbReference type="SAM" id="MobiDB-lite"/>
    </source>
</evidence>
<evidence type="ECO:0000313" key="2">
    <source>
        <dbReference type="EMBL" id="CAH8366855.1"/>
    </source>
</evidence>
<protein>
    <recommendedName>
        <fullName evidence="4">Zinc finger GRF-type domain-containing protein</fullName>
    </recommendedName>
</protein>
<feature type="region of interest" description="Disordered" evidence="1">
    <location>
        <begin position="1"/>
        <end position="21"/>
    </location>
</feature>
<reference evidence="2 3" key="1">
    <citation type="submission" date="2022-03" db="EMBL/GenBank/DDBJ databases">
        <authorList>
            <person name="Macdonald S."/>
            <person name="Ahmed S."/>
            <person name="Newling K."/>
        </authorList>
    </citation>
    <scope>NUCLEOTIDE SEQUENCE [LARGE SCALE GENOMIC DNA]</scope>
</reference>
<comment type="caution">
    <text evidence="2">The sequence shown here is derived from an EMBL/GenBank/DDBJ whole genome shotgun (WGS) entry which is preliminary data.</text>
</comment>
<accession>A0ABC8L7A3</accession>
<evidence type="ECO:0008006" key="4">
    <source>
        <dbReference type="Google" id="ProtNLM"/>
    </source>
</evidence>
<gene>
    <name evidence="2" type="ORF">ERUC_LOCUS30681</name>
</gene>
<organism evidence="2 3">
    <name type="scientific">Eruca vesicaria subsp. sativa</name>
    <name type="common">Garden rocket</name>
    <name type="synonym">Eruca sativa</name>
    <dbReference type="NCBI Taxonomy" id="29727"/>
    <lineage>
        <taxon>Eukaryota</taxon>
        <taxon>Viridiplantae</taxon>
        <taxon>Streptophyta</taxon>
        <taxon>Embryophyta</taxon>
        <taxon>Tracheophyta</taxon>
        <taxon>Spermatophyta</taxon>
        <taxon>Magnoliopsida</taxon>
        <taxon>eudicotyledons</taxon>
        <taxon>Gunneridae</taxon>
        <taxon>Pentapetalae</taxon>
        <taxon>rosids</taxon>
        <taxon>malvids</taxon>
        <taxon>Brassicales</taxon>
        <taxon>Brassicaceae</taxon>
        <taxon>Brassiceae</taxon>
        <taxon>Eruca</taxon>
    </lineage>
</organism>
<proteinExistence type="predicted"/>